<feature type="region of interest" description="Disordered" evidence="1">
    <location>
        <begin position="264"/>
        <end position="319"/>
    </location>
</feature>
<dbReference type="EMBL" id="QQXK01000028">
    <property type="protein sequence ID" value="RII41395.1"/>
    <property type="molecule type" value="Genomic_DNA"/>
</dbReference>
<feature type="region of interest" description="Disordered" evidence="1">
    <location>
        <begin position="56"/>
        <end position="79"/>
    </location>
</feature>
<keyword evidence="3" id="KW-0540">Nuclease</keyword>
<sequence>MADQPFGRETAPAVLALRRVAAAPPEEFAAVLSPAEERAWTGLLARFLADWQGAQVSQPVRPAPEEAEPRPEPVSPSGRAAAVESLGAAAQGASVALATVQEHSASLTPSELRDALSALGALTRTVAGLQTAVARELLVRPPSTSAGPLHKQLGYPSVRVTLEHVLGLGTASAHALVDIAESTAPRQGFSAGELPPRYPVLAEAVQSGEISAEQARTITQGLPSDHRRLDPEALAAAEAALVGAATAGAHGTMPEAVAEALNQAGRASGSPGEGGSAGEGGAAGHDGAGGTPGSPGTPGGSGAASRGLVTPVASGRGSLDAHRLRPVALRDQAKLWAAFLDPDGLEPDERKQRQARYLHLTQQANGMWRLSGLAPAFEGAQFKTLLDAMTSPSAQRETAPSPEQGTGPATDAAPTSAQAGNDGRTAAQRRFDALAAVVARYAAGSDAPSVGGAAPTLLVLTTATAFAAAAGDDPTEATNDTAIGSPEEHPPGQPPAGAWSPPVPSGGFWSPPRADRSECTSGEASGTLFDGPSGDSTGHAPPSGDPSKANRTSRPHGPSLTGGPDETRGSPAPPPSTWAAPEHTGLGPDPDDPFDPRNFAGAGWTAEWNQASDSWAGDNAPADEPDPFDPATFADRGWGALPEEPAAAGSPSELDSDLRQAPGRSPALEGPAGQRAPALPNPQVHAPSAKAVPIDPLRAVLGVAAWMPHTQQLVSLTRVAHLVCGGAVQFMASDEAGHPLRLGRAQRLFSTHQRKALMARDLHCQAPGCALPAAFCEAHHLDPWRLGGPTDVEQAVLLCPFHHHLAHQEHGL</sequence>
<dbReference type="Pfam" id="PF02720">
    <property type="entry name" value="DUF222"/>
    <property type="match status" value="1"/>
</dbReference>
<protein>
    <submittedName>
        <fullName evidence="3">HNH endonuclease</fullName>
    </submittedName>
</protein>
<keyword evidence="4" id="KW-1185">Reference proteome</keyword>
<feature type="region of interest" description="Disordered" evidence="1">
    <location>
        <begin position="389"/>
        <end position="425"/>
    </location>
</feature>
<feature type="region of interest" description="Disordered" evidence="1">
    <location>
        <begin position="613"/>
        <end position="687"/>
    </location>
</feature>
<evidence type="ECO:0000256" key="1">
    <source>
        <dbReference type="SAM" id="MobiDB-lite"/>
    </source>
</evidence>
<dbReference type="RefSeq" id="WP_119425515.1">
    <property type="nucleotide sequence ID" value="NZ_QQXK01000028.1"/>
</dbReference>
<gene>
    <name evidence="3" type="ORF">DWB68_12805</name>
</gene>
<evidence type="ECO:0000313" key="4">
    <source>
        <dbReference type="Proteomes" id="UP000265419"/>
    </source>
</evidence>
<comment type="caution">
    <text evidence="3">The sequence shown here is derived from an EMBL/GenBank/DDBJ whole genome shotgun (WGS) entry which is preliminary data.</text>
</comment>
<dbReference type="CDD" id="cd00085">
    <property type="entry name" value="HNHc"/>
    <property type="match status" value="1"/>
</dbReference>
<accession>A0A399J7A6</accession>
<dbReference type="SMART" id="SM00507">
    <property type="entry name" value="HNHc"/>
    <property type="match status" value="1"/>
</dbReference>
<evidence type="ECO:0000313" key="3">
    <source>
        <dbReference type="EMBL" id="RII41395.1"/>
    </source>
</evidence>
<dbReference type="InterPro" id="IPR003870">
    <property type="entry name" value="DUF222"/>
</dbReference>
<proteinExistence type="predicted"/>
<keyword evidence="3" id="KW-0255">Endonuclease</keyword>
<keyword evidence="3" id="KW-0378">Hydrolase</keyword>
<feature type="domain" description="HNH nuclease" evidence="2">
    <location>
        <begin position="752"/>
        <end position="804"/>
    </location>
</feature>
<evidence type="ECO:0000259" key="2">
    <source>
        <dbReference type="SMART" id="SM00507"/>
    </source>
</evidence>
<name>A0A399J7A6_9MICC</name>
<reference evidence="3 4" key="1">
    <citation type="submission" date="2018-07" db="EMBL/GenBank/DDBJ databases">
        <title>Arthrobacter sp. nov., isolated from raw cow's milk with high bacterial count.</title>
        <authorList>
            <person name="Hahne J."/>
            <person name="Isele D."/>
            <person name="Lipski A."/>
        </authorList>
    </citation>
    <scope>NUCLEOTIDE SEQUENCE [LARGE SCALE GENOMIC DNA]</scope>
    <source>
        <strain evidence="3 4">JZ R-35</strain>
    </source>
</reference>
<feature type="compositionally biased region" description="Gly residues" evidence="1">
    <location>
        <begin position="271"/>
        <end position="302"/>
    </location>
</feature>
<organism evidence="3 4">
    <name type="scientific">Galactobacter valiniphilus</name>
    <dbReference type="NCBI Taxonomy" id="2676122"/>
    <lineage>
        <taxon>Bacteria</taxon>
        <taxon>Bacillati</taxon>
        <taxon>Actinomycetota</taxon>
        <taxon>Actinomycetes</taxon>
        <taxon>Micrococcales</taxon>
        <taxon>Micrococcaceae</taxon>
        <taxon>Galactobacter</taxon>
    </lineage>
</organism>
<feature type="compositionally biased region" description="Polar residues" evidence="1">
    <location>
        <begin position="390"/>
        <end position="404"/>
    </location>
</feature>
<dbReference type="GO" id="GO:0004519">
    <property type="term" value="F:endonuclease activity"/>
    <property type="evidence" value="ECO:0007669"/>
    <property type="project" value="UniProtKB-KW"/>
</dbReference>
<dbReference type="AlphaFoldDB" id="A0A399J7A6"/>
<feature type="region of interest" description="Disordered" evidence="1">
    <location>
        <begin position="471"/>
        <end position="601"/>
    </location>
</feature>
<dbReference type="InterPro" id="IPR003615">
    <property type="entry name" value="HNH_nuc"/>
</dbReference>
<dbReference type="Proteomes" id="UP000265419">
    <property type="component" value="Unassembled WGS sequence"/>
</dbReference>